<dbReference type="AlphaFoldDB" id="A0A7V7NSH7"/>
<feature type="domain" description="Peptidase M4" evidence="13">
    <location>
        <begin position="202"/>
        <end position="343"/>
    </location>
</feature>
<organism evidence="17 18">
    <name type="scientific">Vibrio chagasii</name>
    <dbReference type="NCBI Taxonomy" id="170679"/>
    <lineage>
        <taxon>Bacteria</taxon>
        <taxon>Pseudomonadati</taxon>
        <taxon>Pseudomonadota</taxon>
        <taxon>Gammaproteobacteria</taxon>
        <taxon>Vibrionales</taxon>
        <taxon>Vibrionaceae</taxon>
        <taxon>Vibrio</taxon>
    </lineage>
</organism>
<dbReference type="GO" id="GO:0004222">
    <property type="term" value="F:metalloendopeptidase activity"/>
    <property type="evidence" value="ECO:0007669"/>
    <property type="project" value="UniProtKB-UniRule"/>
</dbReference>
<dbReference type="Pfam" id="PF02868">
    <property type="entry name" value="Peptidase_M4_C"/>
    <property type="match status" value="1"/>
</dbReference>
<evidence type="ECO:0000259" key="14">
    <source>
        <dbReference type="Pfam" id="PF02868"/>
    </source>
</evidence>
<dbReference type="InterPro" id="IPR027268">
    <property type="entry name" value="Peptidase_M4/M1_CTD_sf"/>
</dbReference>
<dbReference type="InterPro" id="IPR023612">
    <property type="entry name" value="Peptidase_M4"/>
</dbReference>
<evidence type="ECO:0000313" key="18">
    <source>
        <dbReference type="Proteomes" id="UP000423756"/>
    </source>
</evidence>
<accession>A0A7V7NSH7</accession>
<name>A0A7V7NSH7_9VIBR</name>
<dbReference type="InterPro" id="IPR025711">
    <property type="entry name" value="PepSY"/>
</dbReference>
<evidence type="ECO:0000256" key="12">
    <source>
        <dbReference type="SAM" id="MobiDB-lite"/>
    </source>
</evidence>
<keyword evidence="4" id="KW-0479">Metal-binding</keyword>
<feature type="active site" evidence="10">
    <location>
        <position position="336"/>
    </location>
</feature>
<evidence type="ECO:0000256" key="9">
    <source>
        <dbReference type="ARBA" id="ARBA00023145"/>
    </source>
</evidence>
<evidence type="ECO:0000256" key="3">
    <source>
        <dbReference type="ARBA" id="ARBA00022670"/>
    </source>
</evidence>
<evidence type="ECO:0000259" key="13">
    <source>
        <dbReference type="Pfam" id="PF01447"/>
    </source>
</evidence>
<dbReference type="RefSeq" id="WP_137408205.1">
    <property type="nucleotide sequence ID" value="NZ_AP025466.1"/>
</dbReference>
<comment type="subcellular location">
    <subcellularLocation>
        <location evidence="11">Secreted</location>
    </subcellularLocation>
</comment>
<dbReference type="Gene3D" id="3.10.450.40">
    <property type="match status" value="1"/>
</dbReference>
<evidence type="ECO:0000259" key="16">
    <source>
        <dbReference type="Pfam" id="PF04151"/>
    </source>
</evidence>
<evidence type="ECO:0000259" key="15">
    <source>
        <dbReference type="Pfam" id="PF03413"/>
    </source>
</evidence>
<evidence type="ECO:0000256" key="2">
    <source>
        <dbReference type="ARBA" id="ARBA00009388"/>
    </source>
</evidence>
<feature type="domain" description="PepSY" evidence="15">
    <location>
        <begin position="112"/>
        <end position="184"/>
    </location>
</feature>
<dbReference type="GO" id="GO:0046872">
    <property type="term" value="F:metal ion binding"/>
    <property type="evidence" value="ECO:0007669"/>
    <property type="project" value="UniProtKB-UniRule"/>
</dbReference>
<feature type="active site" description="Proton donor" evidence="10">
    <location>
        <position position="418"/>
    </location>
</feature>
<comment type="caution">
    <text evidence="17">The sequence shown here is derived from an EMBL/GenBank/DDBJ whole genome shotgun (WGS) entry which is preliminary data.</text>
</comment>
<proteinExistence type="inferred from homology"/>
<reference evidence="17 18" key="1">
    <citation type="submission" date="2019-09" db="EMBL/GenBank/DDBJ databases">
        <title>Draft genome sequences of 48 bacterial type strains from the CCUG.</title>
        <authorList>
            <person name="Tunovic T."/>
            <person name="Pineiro-Iglesias B."/>
            <person name="Unosson C."/>
            <person name="Inganas E."/>
            <person name="Ohlen M."/>
            <person name="Cardew S."/>
            <person name="Jensie-Markopoulos S."/>
            <person name="Salva-Serra F."/>
            <person name="Jaen-Luchoro D."/>
            <person name="Karlsson R."/>
            <person name="Svensson-Stadler L."/>
            <person name="Chun J."/>
            <person name="Moore E."/>
        </authorList>
    </citation>
    <scope>NUCLEOTIDE SEQUENCE [LARGE SCALE GENOMIC DNA]</scope>
    <source>
        <strain evidence="17 18">CCUG 48643</strain>
    </source>
</reference>
<dbReference type="GO" id="GO:0006508">
    <property type="term" value="P:proteolysis"/>
    <property type="evidence" value="ECO:0007669"/>
    <property type="project" value="UniProtKB-KW"/>
</dbReference>
<evidence type="ECO:0000256" key="7">
    <source>
        <dbReference type="ARBA" id="ARBA00022833"/>
    </source>
</evidence>
<evidence type="ECO:0000256" key="10">
    <source>
        <dbReference type="PIRSR" id="PIRSR623612-1"/>
    </source>
</evidence>
<dbReference type="EC" id="3.4.24.-" evidence="11"/>
<keyword evidence="7 11" id="KW-0862">Zinc</keyword>
<dbReference type="Proteomes" id="UP000423756">
    <property type="component" value="Unassembled WGS sequence"/>
</dbReference>
<keyword evidence="11" id="KW-0964">Secreted</keyword>
<dbReference type="InterPro" id="IPR050728">
    <property type="entry name" value="Zinc_Metalloprotease_M4"/>
</dbReference>
<dbReference type="Gene3D" id="3.10.450.490">
    <property type="match status" value="1"/>
</dbReference>
<dbReference type="Pfam" id="PF01447">
    <property type="entry name" value="Peptidase_M4"/>
    <property type="match status" value="1"/>
</dbReference>
<dbReference type="Pfam" id="PF04151">
    <property type="entry name" value="PPC"/>
    <property type="match status" value="1"/>
</dbReference>
<keyword evidence="6 11" id="KW-0378">Hydrolase</keyword>
<evidence type="ECO:0000256" key="11">
    <source>
        <dbReference type="RuleBase" id="RU366073"/>
    </source>
</evidence>
<dbReference type="EMBL" id="VZPX01000033">
    <property type="protein sequence ID" value="KAB0478878.1"/>
    <property type="molecule type" value="Genomic_DNA"/>
</dbReference>
<dbReference type="InterPro" id="IPR007280">
    <property type="entry name" value="Peptidase_C_arc/bac"/>
</dbReference>
<feature type="domain" description="Peptidase C-terminal archaeal/bacterial" evidence="16">
    <location>
        <begin position="545"/>
        <end position="605"/>
    </location>
</feature>
<sequence>MRGAHLLMLFPIAFTSQAANVLDYTEVDLSTILNNTSQQGFSAVNRPLAYQEASRVETGTTTLLRKQQLHYGVPVYGQSVVVDLSQQGIAQAVDGQVLTGIEADIGSTLPMINAQQAIDIAKSQHKGVAAATIRNPNADLFIWLDEQQQAHLIYKVDFLQTKGMGPSRPITLVDAKSGELLDQWEGIAFIDAEGPGGNQKSGRYYFGPNTQYGGFQVNSYCQMDSQNVVTMNMNNRQDYGQVHQFACNGNYGRNVNDYRAINGAYAPMNDAHYFGQRVFDMYKEWLNTRPIQQKLTMRVHYGSNYGNAFWDGQQMTFGDGNQSMYPLATWDVIAHEVSHGFTEQNSNLEYRGQSGGMNESFSDVAAAALSEYVHGSFNWKMGEHVMKYSPAMRYFIQPSQDGMSIDHVNQYYNGIDVHHSSGIFNKAFYHLATSNGWDIKKAFMAYATANQLYWTSRSNFQAGAEGVCKAAQQLGYESSAVRSAFSQVGVNVQYCGSGQPNPNPNPPTPTPTPNPTPGITNLEFNVPAPVLSSGNDQQQFVLKNSSESDVWIQTYNGYGNVDLYVAIGRPASLNDYDCSSNNLDNNEYCGFGGIQGDDIYVMVSGAQGSTGAYVAVSTVLELPNPEPQPEPQDKCVDAPEWSPNVFYPAGALVQYWGNRFTATTNNWGADPFQNSWYWTHEGLCM</sequence>
<evidence type="ECO:0000256" key="4">
    <source>
        <dbReference type="ARBA" id="ARBA00022723"/>
    </source>
</evidence>
<keyword evidence="3 11" id="KW-0645">Protease</keyword>
<evidence type="ECO:0000256" key="1">
    <source>
        <dbReference type="ARBA" id="ARBA00001947"/>
    </source>
</evidence>
<dbReference type="PANTHER" id="PTHR33794:SF1">
    <property type="entry name" value="BACILLOLYSIN"/>
    <property type="match status" value="1"/>
</dbReference>
<feature type="domain" description="Peptidase M4 C-terminal" evidence="14">
    <location>
        <begin position="346"/>
        <end position="490"/>
    </location>
</feature>
<feature type="compositionally biased region" description="Pro residues" evidence="12">
    <location>
        <begin position="501"/>
        <end position="516"/>
    </location>
</feature>
<feature type="chain" id="PRO_5031598521" description="Neutral metalloproteinase" evidence="11">
    <location>
        <begin position="19"/>
        <end position="685"/>
    </location>
</feature>
<dbReference type="Gene3D" id="1.10.390.10">
    <property type="entry name" value="Neutral Protease Domain 2"/>
    <property type="match status" value="1"/>
</dbReference>
<keyword evidence="5 11" id="KW-0732">Signal</keyword>
<feature type="signal peptide" evidence="11">
    <location>
        <begin position="1"/>
        <end position="18"/>
    </location>
</feature>
<dbReference type="PANTHER" id="PTHR33794">
    <property type="entry name" value="BACILLOLYSIN"/>
    <property type="match status" value="1"/>
</dbReference>
<dbReference type="Pfam" id="PF03413">
    <property type="entry name" value="PepSY"/>
    <property type="match status" value="1"/>
</dbReference>
<dbReference type="SUPFAM" id="SSF55486">
    <property type="entry name" value="Metalloproteases ('zincins'), catalytic domain"/>
    <property type="match status" value="1"/>
</dbReference>
<keyword evidence="9" id="KW-0865">Zymogen</keyword>
<evidence type="ECO:0000256" key="8">
    <source>
        <dbReference type="ARBA" id="ARBA00023049"/>
    </source>
</evidence>
<comment type="cofactor">
    <cofactor evidence="1 11">
        <name>Zn(2+)</name>
        <dbReference type="ChEBI" id="CHEBI:29105"/>
    </cofactor>
</comment>
<dbReference type="InterPro" id="IPR001570">
    <property type="entry name" value="Peptidase_M4_C_domain"/>
</dbReference>
<feature type="region of interest" description="Disordered" evidence="12">
    <location>
        <begin position="495"/>
        <end position="518"/>
    </location>
</feature>
<evidence type="ECO:0000256" key="5">
    <source>
        <dbReference type="ARBA" id="ARBA00022729"/>
    </source>
</evidence>
<gene>
    <name evidence="17" type="ORF">F7Q91_15390</name>
</gene>
<evidence type="ECO:0000313" key="17">
    <source>
        <dbReference type="EMBL" id="KAB0478878.1"/>
    </source>
</evidence>
<comment type="function">
    <text evidence="11">Extracellular zinc metalloprotease.</text>
</comment>
<dbReference type="Gene3D" id="2.60.120.380">
    <property type="match status" value="1"/>
</dbReference>
<dbReference type="GO" id="GO:0005576">
    <property type="term" value="C:extracellular region"/>
    <property type="evidence" value="ECO:0007669"/>
    <property type="project" value="UniProtKB-SubCell"/>
</dbReference>
<dbReference type="InterPro" id="IPR013856">
    <property type="entry name" value="Peptidase_M4_domain"/>
</dbReference>
<dbReference type="CDD" id="cd09597">
    <property type="entry name" value="M4_TLP"/>
    <property type="match status" value="1"/>
</dbReference>
<comment type="similarity">
    <text evidence="2 11">Belongs to the peptidase M4 family.</text>
</comment>
<dbReference type="PRINTS" id="PR00730">
    <property type="entry name" value="THERMOLYSIN"/>
</dbReference>
<dbReference type="GeneID" id="77343281"/>
<protein>
    <recommendedName>
        <fullName evidence="11">Neutral metalloproteinase</fullName>
        <ecNumber evidence="11">3.4.24.-</ecNumber>
    </recommendedName>
</protein>
<evidence type="ECO:0000256" key="6">
    <source>
        <dbReference type="ARBA" id="ARBA00022801"/>
    </source>
</evidence>
<dbReference type="Gene3D" id="3.10.170.10">
    <property type="match status" value="1"/>
</dbReference>
<keyword evidence="8 11" id="KW-0482">Metalloprotease</keyword>